<dbReference type="PRINTS" id="PR00364">
    <property type="entry name" value="DISEASERSIST"/>
</dbReference>
<keyword evidence="2" id="KW-0433">Leucine-rich repeat</keyword>
<dbReference type="GO" id="GO:0007165">
    <property type="term" value="P:signal transduction"/>
    <property type="evidence" value="ECO:0007669"/>
    <property type="project" value="InterPro"/>
</dbReference>
<dbReference type="STRING" id="93759.A0A1R3GJC7"/>
<dbReference type="SMART" id="SM00382">
    <property type="entry name" value="AAA"/>
    <property type="match status" value="1"/>
</dbReference>
<dbReference type="OrthoDB" id="1193566at2759"/>
<dbReference type="Gene3D" id="1.10.8.430">
    <property type="entry name" value="Helical domain of apoptotic protease-activating factors"/>
    <property type="match status" value="1"/>
</dbReference>
<keyword evidence="8" id="KW-0175">Coiled coil</keyword>
<accession>A0A1R3GJC7</accession>
<evidence type="ECO:0000256" key="2">
    <source>
        <dbReference type="ARBA" id="ARBA00022614"/>
    </source>
</evidence>
<dbReference type="AlphaFoldDB" id="A0A1R3GJC7"/>
<keyword evidence="11" id="KW-1185">Reference proteome</keyword>
<dbReference type="InterPro" id="IPR057135">
    <property type="entry name" value="At4g27190-like_LRR"/>
</dbReference>
<feature type="domain" description="TIR" evidence="9">
    <location>
        <begin position="21"/>
        <end position="186"/>
    </location>
</feature>
<dbReference type="FunFam" id="3.40.50.300:FF:001091">
    <property type="entry name" value="Probable disease resistance protein At1g61300"/>
    <property type="match status" value="1"/>
</dbReference>
<dbReference type="SUPFAM" id="SSF52200">
    <property type="entry name" value="Toll/Interleukin receptor TIR domain"/>
    <property type="match status" value="1"/>
</dbReference>
<dbReference type="InterPro" id="IPR032675">
    <property type="entry name" value="LRR_dom_sf"/>
</dbReference>
<dbReference type="GO" id="GO:0043531">
    <property type="term" value="F:ADP binding"/>
    <property type="evidence" value="ECO:0007669"/>
    <property type="project" value="InterPro"/>
</dbReference>
<dbReference type="SUPFAM" id="SSF52058">
    <property type="entry name" value="L domain-like"/>
    <property type="match status" value="1"/>
</dbReference>
<dbReference type="InterPro" id="IPR000157">
    <property type="entry name" value="TIR_dom"/>
</dbReference>
<dbReference type="Gene3D" id="3.40.50.10140">
    <property type="entry name" value="Toll/interleukin-1 receptor homology (TIR) domain"/>
    <property type="match status" value="1"/>
</dbReference>
<feature type="coiled-coil region" evidence="8">
    <location>
        <begin position="134"/>
        <end position="161"/>
    </location>
</feature>
<organism evidence="10 11">
    <name type="scientific">Corchorus olitorius</name>
    <dbReference type="NCBI Taxonomy" id="93759"/>
    <lineage>
        <taxon>Eukaryota</taxon>
        <taxon>Viridiplantae</taxon>
        <taxon>Streptophyta</taxon>
        <taxon>Embryophyta</taxon>
        <taxon>Tracheophyta</taxon>
        <taxon>Spermatophyta</taxon>
        <taxon>Magnoliopsida</taxon>
        <taxon>eudicotyledons</taxon>
        <taxon>Gunneridae</taxon>
        <taxon>Pentapetalae</taxon>
        <taxon>rosids</taxon>
        <taxon>malvids</taxon>
        <taxon>Malvales</taxon>
        <taxon>Malvaceae</taxon>
        <taxon>Grewioideae</taxon>
        <taxon>Apeibeae</taxon>
        <taxon>Corchorus</taxon>
    </lineage>
</organism>
<evidence type="ECO:0000313" key="10">
    <source>
        <dbReference type="EMBL" id="OMO58149.1"/>
    </source>
</evidence>
<dbReference type="SUPFAM" id="SSF52540">
    <property type="entry name" value="P-loop containing nucleoside triphosphate hydrolases"/>
    <property type="match status" value="1"/>
</dbReference>
<dbReference type="Pfam" id="PF00931">
    <property type="entry name" value="NB-ARC"/>
    <property type="match status" value="1"/>
</dbReference>
<dbReference type="InterPro" id="IPR002182">
    <property type="entry name" value="NB-ARC"/>
</dbReference>
<evidence type="ECO:0000256" key="8">
    <source>
        <dbReference type="SAM" id="Coils"/>
    </source>
</evidence>
<dbReference type="Proteomes" id="UP000187203">
    <property type="component" value="Unassembled WGS sequence"/>
</dbReference>
<proteinExistence type="inferred from homology"/>
<evidence type="ECO:0000256" key="3">
    <source>
        <dbReference type="ARBA" id="ARBA00022737"/>
    </source>
</evidence>
<reference evidence="11" key="1">
    <citation type="submission" date="2013-09" db="EMBL/GenBank/DDBJ databases">
        <title>Corchorus olitorius genome sequencing.</title>
        <authorList>
            <person name="Alam M."/>
            <person name="Haque M.S."/>
            <person name="Islam M.S."/>
            <person name="Emdad E.M."/>
            <person name="Islam M.M."/>
            <person name="Ahmed B."/>
            <person name="Halim A."/>
            <person name="Hossen Q.M.M."/>
            <person name="Hossain M.Z."/>
            <person name="Ahmed R."/>
            <person name="Khan M.M."/>
            <person name="Islam R."/>
            <person name="Rashid M.M."/>
            <person name="Khan S.A."/>
            <person name="Rahman M.S."/>
            <person name="Alam M."/>
            <person name="Yahiya A.S."/>
            <person name="Khan M.S."/>
            <person name="Azam M.S."/>
            <person name="Haque T."/>
            <person name="Lashkar M.Z.H."/>
            <person name="Akhand A.I."/>
            <person name="Morshed G."/>
            <person name="Roy S."/>
            <person name="Uddin K.S."/>
            <person name="Rabeya T."/>
            <person name="Hossain A.S."/>
            <person name="Chowdhury A."/>
            <person name="Snigdha A.R."/>
            <person name="Mortoza M.S."/>
            <person name="Matin S.A."/>
            <person name="Hoque S.M.E."/>
            <person name="Islam M.K."/>
            <person name="Roy D.K."/>
            <person name="Haider R."/>
            <person name="Moosa M.M."/>
            <person name="Elias S.M."/>
            <person name="Hasan A.M."/>
            <person name="Jahan S."/>
            <person name="Shafiuddin M."/>
            <person name="Mahmood N."/>
            <person name="Shommy N.S."/>
        </authorList>
    </citation>
    <scope>NUCLEOTIDE SEQUENCE [LARGE SCALE GENOMIC DNA]</scope>
    <source>
        <strain evidence="11">cv. O-4</strain>
    </source>
</reference>
<dbReference type="InterPro" id="IPR003593">
    <property type="entry name" value="AAA+_ATPase"/>
</dbReference>
<evidence type="ECO:0000256" key="5">
    <source>
        <dbReference type="ARBA" id="ARBA00022821"/>
    </source>
</evidence>
<evidence type="ECO:0000313" key="11">
    <source>
        <dbReference type="Proteomes" id="UP000187203"/>
    </source>
</evidence>
<dbReference type="Gene3D" id="3.80.10.10">
    <property type="entry name" value="Ribonuclease Inhibitor"/>
    <property type="match status" value="1"/>
</dbReference>
<dbReference type="InterPro" id="IPR035897">
    <property type="entry name" value="Toll_tir_struct_dom_sf"/>
</dbReference>
<evidence type="ECO:0000256" key="4">
    <source>
        <dbReference type="ARBA" id="ARBA00022741"/>
    </source>
</evidence>
<protein>
    <recommendedName>
        <fullName evidence="9">TIR domain-containing protein</fullName>
    </recommendedName>
</protein>
<dbReference type="Gene3D" id="3.40.50.300">
    <property type="entry name" value="P-loop containing nucleotide triphosphate hydrolases"/>
    <property type="match status" value="1"/>
</dbReference>
<dbReference type="InterPro" id="IPR050905">
    <property type="entry name" value="Plant_NBS-LRR"/>
</dbReference>
<name>A0A1R3GJC7_9ROSI</name>
<keyword evidence="5" id="KW-0611">Plant defense</keyword>
<keyword evidence="3" id="KW-0677">Repeat</keyword>
<comment type="similarity">
    <text evidence="1">Belongs to the disease resistance NB-LRR family.</text>
</comment>
<keyword evidence="6" id="KW-0067">ATP-binding</keyword>
<evidence type="ECO:0000256" key="7">
    <source>
        <dbReference type="ARBA" id="ARBA00023027"/>
    </source>
</evidence>
<dbReference type="GO" id="GO:0005524">
    <property type="term" value="F:ATP binding"/>
    <property type="evidence" value="ECO:0007669"/>
    <property type="project" value="UniProtKB-KW"/>
</dbReference>
<dbReference type="PANTHER" id="PTHR33463">
    <property type="entry name" value="NB-ARC DOMAIN-CONTAINING PROTEIN-RELATED"/>
    <property type="match status" value="1"/>
</dbReference>
<dbReference type="InterPro" id="IPR027417">
    <property type="entry name" value="P-loop_NTPase"/>
</dbReference>
<gene>
    <name evidence="10" type="ORF">COLO4_34827</name>
</gene>
<keyword evidence="7" id="KW-0520">NAD</keyword>
<dbReference type="Gene3D" id="1.10.10.10">
    <property type="entry name" value="Winged helix-like DNA-binding domain superfamily/Winged helix DNA-binding domain"/>
    <property type="match status" value="1"/>
</dbReference>
<dbReference type="InterPro" id="IPR036388">
    <property type="entry name" value="WH-like_DNA-bd_sf"/>
</dbReference>
<dbReference type="PANTHER" id="PTHR33463:SF203">
    <property type="entry name" value="AAA+ ATPASE DOMAIN-CONTAINING PROTEIN"/>
    <property type="match status" value="1"/>
</dbReference>
<dbReference type="Pfam" id="PF01582">
    <property type="entry name" value="TIR"/>
    <property type="match status" value="1"/>
</dbReference>
<dbReference type="Pfam" id="PF23247">
    <property type="entry name" value="LRR_RPS2"/>
    <property type="match status" value="2"/>
</dbReference>
<dbReference type="InterPro" id="IPR042197">
    <property type="entry name" value="Apaf_helical"/>
</dbReference>
<dbReference type="FunFam" id="3.40.50.10140:FF:000007">
    <property type="entry name" value="Disease resistance protein (TIR-NBS-LRR class)"/>
    <property type="match status" value="1"/>
</dbReference>
<keyword evidence="4" id="KW-0547">Nucleotide-binding</keyword>
<dbReference type="EMBL" id="AWUE01022448">
    <property type="protein sequence ID" value="OMO58149.1"/>
    <property type="molecule type" value="Genomic_DNA"/>
</dbReference>
<dbReference type="GO" id="GO:0006952">
    <property type="term" value="P:defense response"/>
    <property type="evidence" value="ECO:0007669"/>
    <property type="project" value="UniProtKB-KW"/>
</dbReference>
<comment type="caution">
    <text evidence="10">The sequence shown here is derived from an EMBL/GenBank/DDBJ whole genome shotgun (WGS) entry which is preliminary data.</text>
</comment>
<sequence length="1183" mass="133763">MMRKFSVFSSPSPSPSHQRKFKFHIFLSFCGDTRTGFTDHLYSALIKKGIETFRDEESLEKGEELTPELLRAIRESWASIIVFSEGYASSRWCLKELAEIIKQRKERGLGVYPIFYDVDPSHLRNQTNKVGEAFKNHETNKKSSKEEMQNWRRALQDVTQIIGWDKKYQHEAKFLGDIVEEISKSISKEYPAESLSLLPSKGIMPSKSAELAGGQIMEALKDDGVNIIGLWGMGGVGKTTLVKEVGRQAKESKLFGEVVIVTVSQNPNIGKLQKEIAESLKLTLSNTTDVGRREQLCAALLQKGESILIILDDLWKKLDLKAVGIPVDEHHHKGCKILLTTRSQQVCSLMGSGQVVRLDVLDKDEAWQLFISCAELDDHITPFEILKVANEIVEECKGLPIALSALGKVLKNAEPNKWREAIRSLKSSKWPKFQSVSEYDNNAYKCLKVSYDFLSHEETKKCFLLCSLYPEDYPIPVEELVRHAWGLELFQDMKSIQEARHAVYAVVDELKACSLLSGDGQEKLVKMHDKVHDVALWIGFQKENHFVIKSESSGAKWVKMHDMVRDVALWIGSQKENHFVIKSESSGTKEWPTIENSEHFTAISFMACKQIGIPEGLQYPALESLSFRAGVWERDGKETTGVSAEGIKSLKVLNLLSMKGYFLWNNAIQFLTNLRSLRVENCRLHNYGISSLQNLKKLEILSFSGSDIEFLRNEVGLLKSLRLLDYSRCFGLNTFDPNFVIGRLSQLEELYLGKSRFQSLVAKNARCLEVLNKLPRLTILVLEVGDSKHVPKDFVFPKLQNYSIGIGDDTDEIYPSRPYLKIKKTDSLHAFQNLFEVVEVLELHSIENCQSLVDARNSQHVPVPVTFSNLSVLKIEGMDCFRELCNGPPPTGFLKKLETLEITRCGSLKSVFPASVTKNLEQLKSVKIFACDMLEQIIEEMQVSDGAMLSANTHLLPNLETLTIGDCAKLECLIDTRKQHLPAMEFLMSNLEVLELTGMTNLKFLFNGECPNPKGFLQKLQTLEIRGCSSMTCLFPLSFAHILLQLKKLVIEDCHMLKRLVMEEDIFIEMLSISDNHPRPTCLQELEQVEIRRCSKLEYVFPSSLGGDDLLPRLTHLELEDLNELKQVIAPGQGRDGNDVCLQLPLSLKTIKLSGFPKLTVSWTPLDGGMHLNKSRIQQQLTK</sequence>
<evidence type="ECO:0000256" key="1">
    <source>
        <dbReference type="ARBA" id="ARBA00008894"/>
    </source>
</evidence>
<evidence type="ECO:0000259" key="9">
    <source>
        <dbReference type="PROSITE" id="PS50104"/>
    </source>
</evidence>
<dbReference type="SMART" id="SM00255">
    <property type="entry name" value="TIR"/>
    <property type="match status" value="1"/>
</dbReference>
<evidence type="ECO:0000256" key="6">
    <source>
        <dbReference type="ARBA" id="ARBA00022840"/>
    </source>
</evidence>
<dbReference type="PROSITE" id="PS50104">
    <property type="entry name" value="TIR"/>
    <property type="match status" value="1"/>
</dbReference>